<feature type="non-terminal residue" evidence="2">
    <location>
        <position position="164"/>
    </location>
</feature>
<dbReference type="OrthoDB" id="10342299at2759"/>
<dbReference type="AlphaFoldDB" id="A0A420IFM5"/>
<dbReference type="EMBL" id="MCBR01009067">
    <property type="protein sequence ID" value="RKF73292.1"/>
    <property type="molecule type" value="Genomic_DNA"/>
</dbReference>
<feature type="region of interest" description="Disordered" evidence="1">
    <location>
        <begin position="84"/>
        <end position="164"/>
    </location>
</feature>
<reference evidence="2 3" key="1">
    <citation type="journal article" date="2018" name="BMC Genomics">
        <title>Comparative genome analyses reveal sequence features reflecting distinct modes of host-adaptation between dicot and monocot powdery mildew.</title>
        <authorList>
            <person name="Wu Y."/>
            <person name="Ma X."/>
            <person name="Pan Z."/>
            <person name="Kale S.D."/>
            <person name="Song Y."/>
            <person name="King H."/>
            <person name="Zhang Q."/>
            <person name="Presley C."/>
            <person name="Deng X."/>
            <person name="Wei C.I."/>
            <person name="Xiao S."/>
        </authorList>
    </citation>
    <scope>NUCLEOTIDE SEQUENCE [LARGE SCALE GENOMIC DNA]</scope>
    <source>
        <strain evidence="2">UCSC1</strain>
    </source>
</reference>
<comment type="caution">
    <text evidence="2">The sequence shown here is derived from an EMBL/GenBank/DDBJ whole genome shotgun (WGS) entry which is preliminary data.</text>
</comment>
<name>A0A420IFM5_9PEZI</name>
<feature type="region of interest" description="Disordered" evidence="1">
    <location>
        <begin position="23"/>
        <end position="64"/>
    </location>
</feature>
<evidence type="ECO:0000313" key="2">
    <source>
        <dbReference type="EMBL" id="RKF73292.1"/>
    </source>
</evidence>
<feature type="compositionally biased region" description="Polar residues" evidence="1">
    <location>
        <begin position="49"/>
        <end position="64"/>
    </location>
</feature>
<dbReference type="Proteomes" id="UP000285405">
    <property type="component" value="Unassembled WGS sequence"/>
</dbReference>
<gene>
    <name evidence="2" type="ORF">GcC1_090023</name>
</gene>
<accession>A0A420IFM5</accession>
<organism evidence="2 3">
    <name type="scientific">Golovinomyces cichoracearum</name>
    <dbReference type="NCBI Taxonomy" id="62708"/>
    <lineage>
        <taxon>Eukaryota</taxon>
        <taxon>Fungi</taxon>
        <taxon>Dikarya</taxon>
        <taxon>Ascomycota</taxon>
        <taxon>Pezizomycotina</taxon>
        <taxon>Leotiomycetes</taxon>
        <taxon>Erysiphales</taxon>
        <taxon>Erysiphaceae</taxon>
        <taxon>Golovinomyces</taxon>
    </lineage>
</organism>
<sequence>MLSSIDQQRTAKYWASQNPLPIETIPVSNTQQPPRRNLTESQFEGEKLVSSTWNEPKLSSTTSTKLDVKQTVILEKKGVEFLPQKQTVESQPPAVPSIPDYQNPRKVAEQQISVLMPGSQPNSPAPTAPSISEEQWQTQSPENDGLQILPNTTDPQGSYDEGDD</sequence>
<evidence type="ECO:0000313" key="3">
    <source>
        <dbReference type="Proteomes" id="UP000285405"/>
    </source>
</evidence>
<feature type="compositionally biased region" description="Polar residues" evidence="1">
    <location>
        <begin position="129"/>
        <end position="142"/>
    </location>
</feature>
<feature type="compositionally biased region" description="Polar residues" evidence="1">
    <location>
        <begin position="26"/>
        <end position="42"/>
    </location>
</feature>
<proteinExistence type="predicted"/>
<evidence type="ECO:0000256" key="1">
    <source>
        <dbReference type="SAM" id="MobiDB-lite"/>
    </source>
</evidence>
<protein>
    <submittedName>
        <fullName evidence="2">Uncharacterized protein</fullName>
    </submittedName>
</protein>